<dbReference type="InterPro" id="IPR051209">
    <property type="entry name" value="FAD-bind_Monooxygenase_sf"/>
</dbReference>
<dbReference type="KEGG" id="spsr:EGC80_06960"/>
<dbReference type="OrthoDB" id="312624at2"/>
<gene>
    <name evidence="3" type="ORF">EGC77_09405</name>
    <name evidence="2" type="ORF">EGC80_06960</name>
</gene>
<organism evidence="3 5">
    <name type="scientific">Shewanella psychromarinicola</name>
    <dbReference type="NCBI Taxonomy" id="2487742"/>
    <lineage>
        <taxon>Bacteria</taxon>
        <taxon>Pseudomonadati</taxon>
        <taxon>Pseudomonadota</taxon>
        <taxon>Gammaproteobacteria</taxon>
        <taxon>Alteromonadales</taxon>
        <taxon>Shewanellaceae</taxon>
        <taxon>Shewanella</taxon>
    </lineage>
</organism>
<reference evidence="2 4" key="1">
    <citation type="submission" date="2018-11" db="EMBL/GenBank/DDBJ databases">
        <title>Shewanella sp. M2.</title>
        <authorList>
            <person name="Hwang Y.J."/>
            <person name="Hwang C.Y."/>
        </authorList>
    </citation>
    <scope>NUCLEOTIDE SEQUENCE [LARGE SCALE GENOMIC DNA]</scope>
    <source>
        <strain evidence="2 4">M2</strain>
    </source>
</reference>
<dbReference type="Proteomes" id="UP000273778">
    <property type="component" value="Chromosome"/>
</dbReference>
<dbReference type="RefSeq" id="WP_124012626.1">
    <property type="nucleotide sequence ID" value="NZ_CP034073.1"/>
</dbReference>
<dbReference type="SUPFAM" id="SSF51905">
    <property type="entry name" value="FAD/NAD(P)-binding domain"/>
    <property type="match status" value="2"/>
</dbReference>
<evidence type="ECO:0000313" key="2">
    <source>
        <dbReference type="EMBL" id="AZG34684.1"/>
    </source>
</evidence>
<dbReference type="InterPro" id="IPR036188">
    <property type="entry name" value="FAD/NAD-bd_sf"/>
</dbReference>
<dbReference type="PANTHER" id="PTHR42877">
    <property type="entry name" value="L-ORNITHINE N(5)-MONOOXYGENASE-RELATED"/>
    <property type="match status" value="1"/>
</dbReference>
<evidence type="ECO:0000313" key="3">
    <source>
        <dbReference type="EMBL" id="RPA33527.1"/>
    </source>
</evidence>
<dbReference type="EMBL" id="RKKB01000002">
    <property type="protein sequence ID" value="RPA33527.1"/>
    <property type="molecule type" value="Genomic_DNA"/>
</dbReference>
<dbReference type="GO" id="GO:0050660">
    <property type="term" value="F:flavin adenine dinucleotide binding"/>
    <property type="evidence" value="ECO:0007669"/>
    <property type="project" value="InterPro"/>
</dbReference>
<dbReference type="EMBL" id="CP034073">
    <property type="protein sequence ID" value="AZG34684.1"/>
    <property type="molecule type" value="Genomic_DNA"/>
</dbReference>
<reference evidence="3" key="3">
    <citation type="submission" date="2018-11" db="EMBL/GenBank/DDBJ databases">
        <authorList>
            <person name="Hwang Y.J."/>
            <person name="Hwang C.Y."/>
        </authorList>
    </citation>
    <scope>NUCLEOTIDE SEQUENCE</scope>
    <source>
        <strain evidence="3">R106</strain>
    </source>
</reference>
<evidence type="ECO:0000313" key="4">
    <source>
        <dbReference type="Proteomes" id="UP000273778"/>
    </source>
</evidence>
<reference evidence="5" key="2">
    <citation type="submission" date="2018-11" db="EMBL/GenBank/DDBJ databases">
        <title>Shewanella sp. R106.</title>
        <authorList>
            <person name="Hwang Y.J."/>
            <person name="Hwang C.Y."/>
        </authorList>
    </citation>
    <scope>NUCLEOTIDE SEQUENCE [LARGE SCALE GENOMIC DNA]</scope>
    <source>
        <strain evidence="5">R106</strain>
    </source>
</reference>
<evidence type="ECO:0000313" key="5">
    <source>
        <dbReference type="Proteomes" id="UP000278855"/>
    </source>
</evidence>
<dbReference type="Gene3D" id="3.50.50.60">
    <property type="entry name" value="FAD/NAD(P)-binding domain"/>
    <property type="match status" value="2"/>
</dbReference>
<dbReference type="GO" id="GO:0016491">
    <property type="term" value="F:oxidoreductase activity"/>
    <property type="evidence" value="ECO:0007669"/>
    <property type="project" value="UniProtKB-KW"/>
</dbReference>
<dbReference type="Pfam" id="PF13738">
    <property type="entry name" value="Pyr_redox_3"/>
    <property type="match status" value="1"/>
</dbReference>
<dbReference type="GO" id="GO:0050661">
    <property type="term" value="F:NADP binding"/>
    <property type="evidence" value="ECO:0007669"/>
    <property type="project" value="InterPro"/>
</dbReference>
<accession>A0A3N4E9B1</accession>
<dbReference type="PIRSF" id="PIRSF000332">
    <property type="entry name" value="FMO"/>
    <property type="match status" value="1"/>
</dbReference>
<dbReference type="PANTHER" id="PTHR42877:SF4">
    <property type="entry name" value="FAD_NAD(P)-BINDING DOMAIN-CONTAINING PROTEIN-RELATED"/>
    <property type="match status" value="1"/>
</dbReference>
<protein>
    <submittedName>
        <fullName evidence="3">NAD(P)/FAD-dependent oxidoreductase</fullName>
    </submittedName>
</protein>
<dbReference type="InterPro" id="IPR000960">
    <property type="entry name" value="Flavin_mOase"/>
</dbReference>
<dbReference type="Proteomes" id="UP000278855">
    <property type="component" value="Unassembled WGS sequence"/>
</dbReference>
<keyword evidence="4" id="KW-1185">Reference proteome</keyword>
<keyword evidence="1" id="KW-0560">Oxidoreductase</keyword>
<name>A0A3N4E9B1_9GAMM</name>
<proteinExistence type="predicted"/>
<sequence length="488" mass="55772">MNQVKRNPSVVIIGAGMTGILMTIKLRQAGITDIVVLEKKDCVGGTWRENTYPGAACDVPAHMYTYSFEPNPNWSRFFAHGPEIKQYFENVADKYKVKRDIRFNEAVTDAQYANGKWTVKTSQQQTYIADFIVCATGILHHPQFPDIPGLADFKGTTFHTAQWNHDVNISAATRVGVIGTGSTAAQAIPELINTGAKVSVFQRTPQWLMHLPDFTFSKTSRKLMARFPIITKIHRNMGKFFLEHFFTKAVTGHFIQKYALNFLCKANLRLSIKDKALREKLRPEYQVGCKRVIINTTFYKAIQKTNAELITAAIECITATGIITKDGKHHDLDVLVLSTGFNAFNFMRPMNLIGRNNLHIDKAWQHKIKAYRSMLLSDYPNFFLMLGPNTPIGNFSVIAMSEVQTDYVIKLIDKWRDHEFDEFEAKQQAIDDFNAYVKEGLKGTSWVGGCQSWYLDVDGDPILWPYTWQRWVDEMKQPQMEHLNTRSF</sequence>
<evidence type="ECO:0000256" key="1">
    <source>
        <dbReference type="ARBA" id="ARBA00023002"/>
    </source>
</evidence>
<dbReference type="AlphaFoldDB" id="A0A3N4E9B1"/>